<dbReference type="PATRIC" id="fig|1263868.3.peg.685"/>
<dbReference type="Proteomes" id="UP000011996">
    <property type="component" value="Unassembled WGS sequence"/>
</dbReference>
<dbReference type="OrthoDB" id="7854965at2"/>
<dbReference type="InterPro" id="IPR053832">
    <property type="entry name" value="DUF6924"/>
</dbReference>
<protein>
    <recommendedName>
        <fullName evidence="1">DUF6924 domain-containing protein</fullName>
    </recommendedName>
</protein>
<accession>M5SAZ9</accession>
<reference evidence="2 3" key="1">
    <citation type="journal article" date="2013" name="Mar. Genomics">
        <title>Expression of sulfatases in Rhodopirellula baltica and the diversity of sulfatases in the genus Rhodopirellula.</title>
        <authorList>
            <person name="Wegner C.E."/>
            <person name="Richter-Heitmann T."/>
            <person name="Klindworth A."/>
            <person name="Klockow C."/>
            <person name="Richter M."/>
            <person name="Achstetter T."/>
            <person name="Glockner F.O."/>
            <person name="Harder J."/>
        </authorList>
    </citation>
    <scope>NUCLEOTIDE SEQUENCE [LARGE SCALE GENOMIC DNA]</scope>
    <source>
        <strain evidence="2 3">SH398</strain>
    </source>
</reference>
<dbReference type="Pfam" id="PF21962">
    <property type="entry name" value="DUF6924"/>
    <property type="match status" value="1"/>
</dbReference>
<sequence>MSHDSGDVSAHDPWVIRTFKDRPELWASLKQRISAPVGSYGFLANVKYVEDPKYYGLSDIDLVHALPADYPGGFVFAATGETSPDDEDIVTLHYFYPNSTNAADYDRPPSAVPADELQSVRHLPHVVQELENNLSIANIDMEDVHNGVPADGIYRGIDL</sequence>
<evidence type="ECO:0000313" key="3">
    <source>
        <dbReference type="Proteomes" id="UP000011996"/>
    </source>
</evidence>
<organism evidence="2 3">
    <name type="scientific">Rhodopirellula europaea SH398</name>
    <dbReference type="NCBI Taxonomy" id="1263868"/>
    <lineage>
        <taxon>Bacteria</taxon>
        <taxon>Pseudomonadati</taxon>
        <taxon>Planctomycetota</taxon>
        <taxon>Planctomycetia</taxon>
        <taxon>Pirellulales</taxon>
        <taxon>Pirellulaceae</taxon>
        <taxon>Rhodopirellula</taxon>
    </lineage>
</organism>
<comment type="caution">
    <text evidence="2">The sequence shown here is derived from an EMBL/GenBank/DDBJ whole genome shotgun (WGS) entry which is preliminary data.</text>
</comment>
<gene>
    <name evidence="2" type="ORF">RESH_00625</name>
</gene>
<name>M5SAZ9_9BACT</name>
<dbReference type="AlphaFoldDB" id="M5SAZ9"/>
<proteinExistence type="predicted"/>
<dbReference type="EMBL" id="ANOF01000018">
    <property type="protein sequence ID" value="EMI28798.1"/>
    <property type="molecule type" value="Genomic_DNA"/>
</dbReference>
<evidence type="ECO:0000313" key="2">
    <source>
        <dbReference type="EMBL" id="EMI28798.1"/>
    </source>
</evidence>
<evidence type="ECO:0000259" key="1">
    <source>
        <dbReference type="Pfam" id="PF21962"/>
    </source>
</evidence>
<feature type="domain" description="DUF6924" evidence="1">
    <location>
        <begin position="13"/>
        <end position="156"/>
    </location>
</feature>